<feature type="coiled-coil region" evidence="1">
    <location>
        <begin position="359"/>
        <end position="421"/>
    </location>
</feature>
<gene>
    <name evidence="2" type="ORF">C7H08_06450</name>
</gene>
<keyword evidence="3" id="KW-1185">Reference proteome</keyword>
<keyword evidence="1" id="KW-0175">Coiled coil</keyword>
<dbReference type="EMBL" id="PXNN01000011">
    <property type="protein sequence ID" value="PSF08328.1"/>
    <property type="molecule type" value="Genomic_DNA"/>
</dbReference>
<name>A0A2T1KE62_9GAMM</name>
<proteinExistence type="predicted"/>
<sequence>MNMKIRKLIIWPKNSAFPPREVKFELDKVNVITGASRTGKSAIIPIIDYCLGSSSCSIPIDTIRDYVSWYGVVLQLGQDQILIARKVPTGSKPSDDFYYHKGTNVTIPPVLKDKNASTEDVKHSLNELALLPYFSLDPDEAPKNSFKARLSIRDLMGFVFQTQDIVANQNILFYKTHAHQHREKLRTWFPFILGAENLEVLKARQRMQVLERKLNRLRRELEKERAISQDWKSNIFGHLMTAVDYGLVEAQFSQSDDPERLLGLGKELIERSPDRPRIGEGQIQASNEELIKLDAQDDELASNIAHIKNRLEEVKRLKCGFTDYGSVARKKADRLHLSRWLTDVAEQTEICPVCGEAGHPNALNEINKISAVLEEYENEASKFQVIPTTFDREEQRLKQDLEDVLEQRNSLQERYDRLIQKDEQARHSFYRNKEMFIFLGHFRSSLERFEKLIEGGHLENQVQELQDEYDQLKPLVDEAAILRRAEAATDKIAELMLSYLQHLDVEEKYRQSRPKFDIEELAIKVRGNEGEWHFLAEVGSASNWVSFHIAAMCAFQEFFANLPGSSVPSFVIFDQPSQVYFPKVAPVEGGEKEDDFKNYEDEDFYAVKKIFKTLSETFSKPDASWQFIVLDHADKAIYGDIDNVHEVDEWREGRKLIPTEWYTDV</sequence>
<dbReference type="Proteomes" id="UP000238385">
    <property type="component" value="Unassembled WGS sequence"/>
</dbReference>
<protein>
    <recommendedName>
        <fullName evidence="4">DUF3732 domain-containing protein</fullName>
    </recommendedName>
</protein>
<dbReference type="Gene3D" id="3.40.50.300">
    <property type="entry name" value="P-loop containing nucleotide triphosphate hydrolases"/>
    <property type="match status" value="1"/>
</dbReference>
<dbReference type="SUPFAM" id="SSF52540">
    <property type="entry name" value="P-loop containing nucleoside triphosphate hydrolases"/>
    <property type="match status" value="1"/>
</dbReference>
<dbReference type="InterPro" id="IPR027417">
    <property type="entry name" value="P-loop_NTPase"/>
</dbReference>
<organism evidence="2 3">
    <name type="scientific">Marinobacter halophilus</name>
    <dbReference type="NCBI Taxonomy" id="1323740"/>
    <lineage>
        <taxon>Bacteria</taxon>
        <taxon>Pseudomonadati</taxon>
        <taxon>Pseudomonadota</taxon>
        <taxon>Gammaproteobacteria</taxon>
        <taxon>Pseudomonadales</taxon>
        <taxon>Marinobacteraceae</taxon>
        <taxon>Marinobacter</taxon>
    </lineage>
</organism>
<evidence type="ECO:0000313" key="2">
    <source>
        <dbReference type="EMBL" id="PSF08328.1"/>
    </source>
</evidence>
<dbReference type="Pfam" id="PF12532">
    <property type="entry name" value="DUF3732"/>
    <property type="match status" value="1"/>
</dbReference>
<evidence type="ECO:0008006" key="4">
    <source>
        <dbReference type="Google" id="ProtNLM"/>
    </source>
</evidence>
<evidence type="ECO:0000256" key="1">
    <source>
        <dbReference type="SAM" id="Coils"/>
    </source>
</evidence>
<accession>A0A2T1KE62</accession>
<comment type="caution">
    <text evidence="2">The sequence shown here is derived from an EMBL/GenBank/DDBJ whole genome shotgun (WGS) entry which is preliminary data.</text>
</comment>
<feature type="coiled-coil region" evidence="1">
    <location>
        <begin position="200"/>
        <end position="234"/>
    </location>
</feature>
<evidence type="ECO:0000313" key="3">
    <source>
        <dbReference type="Proteomes" id="UP000238385"/>
    </source>
</evidence>
<dbReference type="OrthoDB" id="103556at2"/>
<dbReference type="InterPro" id="IPR022205">
    <property type="entry name" value="DUF3732"/>
</dbReference>
<reference evidence="2 3" key="1">
    <citation type="submission" date="2018-03" db="EMBL/GenBank/DDBJ databases">
        <title>Marinobacter brunus sp. nov., a marine bacterium of Gamma-proteobacteria isolated from the surface seawater of the South China Sea.</title>
        <authorList>
            <person name="Cheng H."/>
            <person name="Wu Y.-H."/>
            <person name="Xamxidin M."/>
            <person name="Xu X.-W."/>
        </authorList>
    </citation>
    <scope>NUCLEOTIDE SEQUENCE [LARGE SCALE GENOMIC DNA]</scope>
    <source>
        <strain evidence="2 3">JCM 30472</strain>
    </source>
</reference>
<dbReference type="AlphaFoldDB" id="A0A2T1KE62"/>
<dbReference type="RefSeq" id="WP_106670929.1">
    <property type="nucleotide sequence ID" value="NZ_BMFE01000001.1"/>
</dbReference>